<proteinExistence type="inferred from homology"/>
<comment type="caution">
    <text evidence="11">The sequence shown here is derived from an EMBL/GenBank/DDBJ whole genome shotgun (WGS) entry which is preliminary data.</text>
</comment>
<dbReference type="CDD" id="cd18773">
    <property type="entry name" value="PDC1_HK_sensor"/>
    <property type="match status" value="1"/>
</dbReference>
<feature type="coiled-coil region" evidence="7">
    <location>
        <begin position="495"/>
        <end position="522"/>
    </location>
</feature>
<evidence type="ECO:0000313" key="11">
    <source>
        <dbReference type="EMBL" id="RIE01056.1"/>
    </source>
</evidence>
<evidence type="ECO:0000256" key="5">
    <source>
        <dbReference type="ARBA" id="ARBA00029447"/>
    </source>
</evidence>
<dbReference type="CDD" id="cd06225">
    <property type="entry name" value="HAMP"/>
    <property type="match status" value="1"/>
</dbReference>
<dbReference type="EMBL" id="QXJM01000040">
    <property type="protein sequence ID" value="RIE01056.1"/>
    <property type="molecule type" value="Genomic_DNA"/>
</dbReference>
<feature type="domain" description="Methyl-accepting transducer" evidence="9">
    <location>
        <begin position="445"/>
        <end position="699"/>
    </location>
</feature>
<evidence type="ECO:0000256" key="3">
    <source>
        <dbReference type="ARBA" id="ARBA00023136"/>
    </source>
</evidence>
<dbReference type="InterPro" id="IPR003660">
    <property type="entry name" value="HAMP_dom"/>
</dbReference>
<name>A0A398CCZ9_9BACL</name>
<dbReference type="SUPFAM" id="SSF58104">
    <property type="entry name" value="Methyl-accepting chemotaxis protein (MCP) signaling domain"/>
    <property type="match status" value="1"/>
</dbReference>
<accession>A0A398CCZ9</accession>
<keyword evidence="12" id="KW-1185">Reference proteome</keyword>
<evidence type="ECO:0000259" key="10">
    <source>
        <dbReference type="PROSITE" id="PS50885"/>
    </source>
</evidence>
<gene>
    <name evidence="11" type="ORF">D3H35_21740</name>
</gene>
<comment type="similarity">
    <text evidence="5">Belongs to the methyl-accepting chemotaxis (MCP) protein family.</text>
</comment>
<dbReference type="Pfam" id="PF00015">
    <property type="entry name" value="MCPsignal"/>
    <property type="match status" value="1"/>
</dbReference>
<sequence>MFDWLGFKKGLPLWRSYRLNAGLKEDVENIFEGIAETRVQLLADWAGECWLHLERLRDQLDSVGDGSAGEGIKRLLAGTYSRAADFTEIFILDKPGAVVFSTYAPHIGVGYGEGSVLASGLNYARSDGKNGRPCLFGPYADPTTLAIGPRSSSFHDKMTLMFIFPIMKDGRWEGAIGARVPNDVIGDLIQRESGHVYPDSGDNYLFMAKAELNVHIVPGTALSRSRFEDRTFTHGENLKDGVTTDWGTVSVKEHTELELMFTDPATGQLHPGVANTIRNGHNLFVEFPGYSDYRHISVIGKGVTFKLPHCPDLWGMMCEGDLEEVYRGRGIAYRQLRPHIWLTVASAVLAAALVYLIALSASVPVIALCAFAFNLAFGFVTIGAIHGRSRRKVVDPLLRINRFIRINAEGKGDLTQRLDTAQFENDETRDLAKWINNMIDSLEGIMMKVKLAASDVTESQRLLGESTVTTAQSIDRVSGRIHDMVRSIRRQLKDIDVAKGVADEARETLQLLEQKASEQITVAQSEVGRIGDKMSHISDRVADTNGTIRVFRDTAHEIRSVLTVIEEISAQTHLLALNASIEAARVGEHGRGFAVVASEIRKLSELTKQSTEEVHEIIEKLSLHAQEAYASMEEGTRVVEEGTELVAAAVETLGAAKADDSQKARIIDEVVVLMEKIAAVSQDNRSISSEVEGKVQELQADIVDVRHTSRNVEAITALMEQLVGQFHLTETRKR</sequence>
<dbReference type="Gene3D" id="1.10.287.950">
    <property type="entry name" value="Methyl-accepting chemotaxis protein"/>
    <property type="match status" value="1"/>
</dbReference>
<organism evidence="11 12">
    <name type="scientific">Cohnella faecalis</name>
    <dbReference type="NCBI Taxonomy" id="2315694"/>
    <lineage>
        <taxon>Bacteria</taxon>
        <taxon>Bacillati</taxon>
        <taxon>Bacillota</taxon>
        <taxon>Bacilli</taxon>
        <taxon>Bacillales</taxon>
        <taxon>Paenibacillaceae</taxon>
        <taxon>Cohnella</taxon>
    </lineage>
</organism>
<evidence type="ECO:0000259" key="9">
    <source>
        <dbReference type="PROSITE" id="PS50111"/>
    </source>
</evidence>
<evidence type="ECO:0000256" key="7">
    <source>
        <dbReference type="SAM" id="Coils"/>
    </source>
</evidence>
<keyword evidence="3 8" id="KW-0472">Membrane</keyword>
<feature type="domain" description="HAMP" evidence="10">
    <location>
        <begin position="391"/>
        <end position="447"/>
    </location>
</feature>
<keyword evidence="8" id="KW-1133">Transmembrane helix</keyword>
<evidence type="ECO:0000256" key="6">
    <source>
        <dbReference type="PROSITE-ProRule" id="PRU00284"/>
    </source>
</evidence>
<evidence type="ECO:0000313" key="12">
    <source>
        <dbReference type="Proteomes" id="UP000266340"/>
    </source>
</evidence>
<evidence type="ECO:0000256" key="2">
    <source>
        <dbReference type="ARBA" id="ARBA00022475"/>
    </source>
</evidence>
<dbReference type="PROSITE" id="PS50885">
    <property type="entry name" value="HAMP"/>
    <property type="match status" value="1"/>
</dbReference>
<protein>
    <submittedName>
        <fullName evidence="11">Methyl-accepting chemotaxis protein</fullName>
    </submittedName>
</protein>
<evidence type="ECO:0000256" key="4">
    <source>
        <dbReference type="ARBA" id="ARBA00023224"/>
    </source>
</evidence>
<dbReference type="Proteomes" id="UP000266340">
    <property type="component" value="Unassembled WGS sequence"/>
</dbReference>
<dbReference type="PANTHER" id="PTHR32089">
    <property type="entry name" value="METHYL-ACCEPTING CHEMOTAXIS PROTEIN MCPB"/>
    <property type="match status" value="1"/>
</dbReference>
<dbReference type="PROSITE" id="PS50111">
    <property type="entry name" value="CHEMOTAXIS_TRANSDUC_2"/>
    <property type="match status" value="1"/>
</dbReference>
<evidence type="ECO:0000256" key="8">
    <source>
        <dbReference type="SAM" id="Phobius"/>
    </source>
</evidence>
<keyword evidence="8" id="KW-0812">Transmembrane</keyword>
<evidence type="ECO:0000256" key="1">
    <source>
        <dbReference type="ARBA" id="ARBA00004236"/>
    </source>
</evidence>
<keyword evidence="2" id="KW-1003">Cell membrane</keyword>
<dbReference type="RefSeq" id="WP_119151322.1">
    <property type="nucleotide sequence ID" value="NZ_JBHSOV010000014.1"/>
</dbReference>
<dbReference type="OrthoDB" id="2489132at2"/>
<dbReference type="SMART" id="SM00283">
    <property type="entry name" value="MA"/>
    <property type="match status" value="1"/>
</dbReference>
<dbReference type="InterPro" id="IPR004089">
    <property type="entry name" value="MCPsignal_dom"/>
</dbReference>
<keyword evidence="4 6" id="KW-0807">Transducer</keyword>
<dbReference type="AlphaFoldDB" id="A0A398CCZ9"/>
<feature type="transmembrane region" description="Helical" evidence="8">
    <location>
        <begin position="365"/>
        <end position="385"/>
    </location>
</feature>
<keyword evidence="7" id="KW-0175">Coiled coil</keyword>
<reference evidence="11 12" key="1">
    <citation type="submission" date="2018-09" db="EMBL/GenBank/DDBJ databases">
        <title>Cohnella cavernae sp. nov., isolated from a karst cave.</title>
        <authorList>
            <person name="Zhu H."/>
        </authorList>
    </citation>
    <scope>NUCLEOTIDE SEQUENCE [LARGE SCALE GENOMIC DNA]</scope>
    <source>
        <strain evidence="11 12">K2E09-144</strain>
    </source>
</reference>
<dbReference type="PANTHER" id="PTHR32089:SF112">
    <property type="entry name" value="LYSOZYME-LIKE PROTEIN-RELATED"/>
    <property type="match status" value="1"/>
</dbReference>
<dbReference type="GO" id="GO:0007165">
    <property type="term" value="P:signal transduction"/>
    <property type="evidence" value="ECO:0007669"/>
    <property type="project" value="UniProtKB-KW"/>
</dbReference>
<comment type="subcellular location">
    <subcellularLocation>
        <location evidence="1">Cell membrane</location>
    </subcellularLocation>
</comment>
<feature type="transmembrane region" description="Helical" evidence="8">
    <location>
        <begin position="339"/>
        <end position="359"/>
    </location>
</feature>
<dbReference type="GO" id="GO:0005886">
    <property type="term" value="C:plasma membrane"/>
    <property type="evidence" value="ECO:0007669"/>
    <property type="project" value="UniProtKB-SubCell"/>
</dbReference>